<name>A0A3P7MYY1_DIBLA</name>
<dbReference type="AlphaFoldDB" id="A0A3P7MYY1"/>
<keyword evidence="2" id="KW-1185">Reference proteome</keyword>
<protein>
    <submittedName>
        <fullName evidence="1">Uncharacterized protein</fullName>
    </submittedName>
</protein>
<organism evidence="1 2">
    <name type="scientific">Dibothriocephalus latus</name>
    <name type="common">Fish tapeworm</name>
    <name type="synonym">Diphyllobothrium latum</name>
    <dbReference type="NCBI Taxonomy" id="60516"/>
    <lineage>
        <taxon>Eukaryota</taxon>
        <taxon>Metazoa</taxon>
        <taxon>Spiralia</taxon>
        <taxon>Lophotrochozoa</taxon>
        <taxon>Platyhelminthes</taxon>
        <taxon>Cestoda</taxon>
        <taxon>Eucestoda</taxon>
        <taxon>Diphyllobothriidea</taxon>
        <taxon>Diphyllobothriidae</taxon>
        <taxon>Dibothriocephalus</taxon>
    </lineage>
</organism>
<dbReference type="Proteomes" id="UP000281553">
    <property type="component" value="Unassembled WGS sequence"/>
</dbReference>
<reference evidence="1 2" key="1">
    <citation type="submission" date="2018-11" db="EMBL/GenBank/DDBJ databases">
        <authorList>
            <consortium name="Pathogen Informatics"/>
        </authorList>
    </citation>
    <scope>NUCLEOTIDE SEQUENCE [LARGE SCALE GENOMIC DNA]</scope>
</reference>
<accession>A0A3P7MYY1</accession>
<proteinExistence type="predicted"/>
<evidence type="ECO:0000313" key="2">
    <source>
        <dbReference type="Proteomes" id="UP000281553"/>
    </source>
</evidence>
<evidence type="ECO:0000313" key="1">
    <source>
        <dbReference type="EMBL" id="VDN32260.1"/>
    </source>
</evidence>
<dbReference type="EMBL" id="UYRU01081905">
    <property type="protein sequence ID" value="VDN32260.1"/>
    <property type="molecule type" value="Genomic_DNA"/>
</dbReference>
<sequence length="197" mass="22523">MVHHDIVKTFLIPSSLVYFYKASLLYESVPAARIDVSQTLPLPNWYPFNSPILLNRTQPPDCHSATSCSQTPVFFRFYLRASNFAHGPTFPSPVLSISMSDCNASLGQFGLATVYFPWDNQVYHMKLRKNEENKIVLRSLSPQKFRPELSDPYVDVILEPTCQSADVTVYYSFSQWLCQVNESVLRRLFAGMCTCFI</sequence>
<gene>
    <name evidence="1" type="ORF">DILT_LOCUS15936</name>
</gene>
<dbReference type="OrthoDB" id="348976at2759"/>